<evidence type="ECO:0000256" key="6">
    <source>
        <dbReference type="ARBA" id="ARBA00022968"/>
    </source>
</evidence>
<accession>A0A9J7N539</accession>
<evidence type="ECO:0000313" key="14">
    <source>
        <dbReference type="Proteomes" id="UP000001554"/>
    </source>
</evidence>
<keyword evidence="3" id="KW-0328">Glycosyltransferase</keyword>
<dbReference type="GeneID" id="118427768"/>
<evidence type="ECO:0000256" key="9">
    <source>
        <dbReference type="ARBA" id="ARBA00023136"/>
    </source>
</evidence>
<evidence type="ECO:0000256" key="3">
    <source>
        <dbReference type="ARBA" id="ARBA00022676"/>
    </source>
</evidence>
<dbReference type="PANTHER" id="PTHR11987">
    <property type="entry name" value="ALPHA-2,8-SIALYLTRANSFERASE"/>
    <property type="match status" value="1"/>
</dbReference>
<evidence type="ECO:0000256" key="2">
    <source>
        <dbReference type="ARBA" id="ARBA00006003"/>
    </source>
</evidence>
<evidence type="ECO:0000256" key="4">
    <source>
        <dbReference type="ARBA" id="ARBA00022679"/>
    </source>
</evidence>
<dbReference type="PIRSF" id="PIRSF005557">
    <property type="entry name" value="Sialyl_trans"/>
    <property type="match status" value="1"/>
</dbReference>
<feature type="disulfide bond" evidence="12">
    <location>
        <begin position="176"/>
        <end position="327"/>
    </location>
</feature>
<dbReference type="Pfam" id="PF00777">
    <property type="entry name" value="Glyco_transf_29"/>
    <property type="match status" value="1"/>
</dbReference>
<dbReference type="GO" id="GO:0000139">
    <property type="term" value="C:Golgi membrane"/>
    <property type="evidence" value="ECO:0007669"/>
    <property type="project" value="UniProtKB-SubCell"/>
</dbReference>
<dbReference type="OMA" id="THTEEIG"/>
<dbReference type="InterPro" id="IPR012163">
    <property type="entry name" value="Sialyl_trans"/>
</dbReference>
<evidence type="ECO:0000256" key="5">
    <source>
        <dbReference type="ARBA" id="ARBA00022692"/>
    </source>
</evidence>
<comment type="similarity">
    <text evidence="2">Belongs to the glycosyltransferase 29 family.</text>
</comment>
<gene>
    <name evidence="15" type="primary">LOC118427768</name>
</gene>
<reference evidence="14" key="1">
    <citation type="journal article" date="2020" name="Nat. Ecol. Evol.">
        <title>Deeply conserved synteny resolves early events in vertebrate evolution.</title>
        <authorList>
            <person name="Simakov O."/>
            <person name="Marletaz F."/>
            <person name="Yue J.X."/>
            <person name="O'Connell B."/>
            <person name="Jenkins J."/>
            <person name="Brandt A."/>
            <person name="Calef R."/>
            <person name="Tung C.H."/>
            <person name="Huang T.K."/>
            <person name="Schmutz J."/>
            <person name="Satoh N."/>
            <person name="Yu J.K."/>
            <person name="Putnam N.H."/>
            <person name="Green R.E."/>
            <person name="Rokhsar D.S."/>
        </authorList>
    </citation>
    <scope>NUCLEOTIDE SEQUENCE [LARGE SCALE GENOMIC DNA]</scope>
    <source>
        <strain evidence="14">S238N-H82</strain>
    </source>
</reference>
<name>A0A9J7N539_BRAFL</name>
<dbReference type="Proteomes" id="UP000001554">
    <property type="component" value="Chromosome 12"/>
</dbReference>
<evidence type="ECO:0000256" key="12">
    <source>
        <dbReference type="PIRSR" id="PIRSR005557-2"/>
    </source>
</evidence>
<keyword evidence="5 13" id="KW-0812">Transmembrane</keyword>
<comment type="subcellular location">
    <subcellularLocation>
        <location evidence="1">Golgi apparatus membrane</location>
        <topology evidence="1">Single-pass type II membrane protein</topology>
    </subcellularLocation>
</comment>
<evidence type="ECO:0000256" key="7">
    <source>
        <dbReference type="ARBA" id="ARBA00022989"/>
    </source>
</evidence>
<dbReference type="InterPro" id="IPR050943">
    <property type="entry name" value="Glycosyltr_29_Sialyltrsf"/>
</dbReference>
<evidence type="ECO:0000256" key="8">
    <source>
        <dbReference type="ARBA" id="ARBA00023034"/>
    </source>
</evidence>
<dbReference type="GO" id="GO:0009311">
    <property type="term" value="P:oligosaccharide metabolic process"/>
    <property type="evidence" value="ECO:0000318"/>
    <property type="project" value="GO_Central"/>
</dbReference>
<keyword evidence="10" id="KW-1015">Disulfide bond</keyword>
<dbReference type="InterPro" id="IPR038578">
    <property type="entry name" value="GT29-like_sf"/>
</dbReference>
<evidence type="ECO:0000256" key="13">
    <source>
        <dbReference type="SAM" id="Phobius"/>
    </source>
</evidence>
<keyword evidence="9 13" id="KW-0472">Membrane</keyword>
<evidence type="ECO:0000256" key="1">
    <source>
        <dbReference type="ARBA" id="ARBA00004323"/>
    </source>
</evidence>
<dbReference type="AlphaFoldDB" id="A0A9J7N539"/>
<evidence type="ECO:0000313" key="15">
    <source>
        <dbReference type="RefSeq" id="XP_035693587.1"/>
    </source>
</evidence>
<dbReference type="PANTHER" id="PTHR11987:SF53">
    <property type="entry name" value="ALPHA-2,8-SIALYLTRANSFERASE 8F-LIKE"/>
    <property type="match status" value="1"/>
</dbReference>
<keyword evidence="8" id="KW-0333">Golgi apparatus</keyword>
<reference evidence="15" key="2">
    <citation type="submission" date="2025-08" db="UniProtKB">
        <authorList>
            <consortium name="RefSeq"/>
        </authorList>
    </citation>
    <scope>IDENTIFICATION</scope>
    <source>
        <strain evidence="15">S238N-H82</strain>
        <tissue evidence="15">Testes</tissue>
    </source>
</reference>
<sequence length="387" mass="44863">MCFQETRRILGRHIQWLLCASVAVNMMLLLFVMFHQPEAGFPTLRGHHPINPELMDKRGLPAILVEKVPKSHTVTTDSNTRREKDLKDNKEWEKVQQVPTEKPTWSYNKTAADVFRKELEAICNTKDDFIVTKENFPLGSVIQYDAERHSRLNVTNDVWKRFPESSPFRHMKHSRCSVVGNSGLLKNSNCGKEIDSANFVFRCNMAPIDGDHIAEVGSKTDLITANPTIIRDKYKNLRNHTMKEKFIKDTSVYGKSYIWMTPFAYKMCTSYTFKAQQVLKELKSDNEIIFANPVFMGKINGYWKKKGVKAWRASTGLFLVSAALSMCEEVYLYGFWPWHLDRIGNNLTQHYYDNHPVHKAHKLPDEFKQHQRLHNEGVLHITTNKCP</sequence>
<keyword evidence="11" id="KW-0325">Glycoprotein</keyword>
<keyword evidence="7 13" id="KW-1133">Transmembrane helix</keyword>
<evidence type="ECO:0000256" key="10">
    <source>
        <dbReference type="ARBA" id="ARBA00023157"/>
    </source>
</evidence>
<dbReference type="InterPro" id="IPR001675">
    <property type="entry name" value="Glyco_trans_29"/>
</dbReference>
<keyword evidence="4" id="KW-0808">Transferase</keyword>
<protein>
    <submittedName>
        <fullName evidence="15">Alpha-N-acetylneuraminide alpha-2,8-sialyltransferase-like</fullName>
    </submittedName>
</protein>
<proteinExistence type="inferred from homology"/>
<dbReference type="OrthoDB" id="10264956at2759"/>
<dbReference type="CDD" id="cd23963">
    <property type="entry name" value="GT29_ST8SIA"/>
    <property type="match status" value="1"/>
</dbReference>
<dbReference type="KEGG" id="bfo:118427768"/>
<dbReference type="Gene3D" id="3.90.1480.20">
    <property type="entry name" value="Glycosyl transferase family 29"/>
    <property type="match status" value="1"/>
</dbReference>
<keyword evidence="6" id="KW-0735">Signal-anchor</keyword>
<dbReference type="GO" id="GO:0003828">
    <property type="term" value="F:alpha-N-acetylneuraminate alpha-2,8-sialyltransferase activity"/>
    <property type="evidence" value="ECO:0000318"/>
    <property type="project" value="GO_Central"/>
</dbReference>
<keyword evidence="14" id="KW-1185">Reference proteome</keyword>
<feature type="transmembrane region" description="Helical" evidence="13">
    <location>
        <begin position="16"/>
        <end position="34"/>
    </location>
</feature>
<dbReference type="GO" id="GO:0006491">
    <property type="term" value="P:N-glycan processing"/>
    <property type="evidence" value="ECO:0000318"/>
    <property type="project" value="GO_Central"/>
</dbReference>
<dbReference type="RefSeq" id="XP_035693587.1">
    <property type="nucleotide sequence ID" value="XM_035837694.1"/>
</dbReference>
<evidence type="ECO:0000256" key="11">
    <source>
        <dbReference type="ARBA" id="ARBA00023180"/>
    </source>
</evidence>
<organism evidence="14 15">
    <name type="scientific">Branchiostoma floridae</name>
    <name type="common">Florida lancelet</name>
    <name type="synonym">Amphioxus</name>
    <dbReference type="NCBI Taxonomy" id="7739"/>
    <lineage>
        <taxon>Eukaryota</taxon>
        <taxon>Metazoa</taxon>
        <taxon>Chordata</taxon>
        <taxon>Cephalochordata</taxon>
        <taxon>Leptocardii</taxon>
        <taxon>Amphioxiformes</taxon>
        <taxon>Branchiostomatidae</taxon>
        <taxon>Branchiostoma</taxon>
    </lineage>
</organism>